<sequence length="435" mass="47822">MKKHYLILLLGIVSTKGFSQTPAAETIPIVPTPIPIEKEWDVSLYGFIRTDFFYDTRKSAQVREGELNLYPLDSPVSGDDFNDVPSSNYLSVISRLGTKVKGPNVWGAKMSGTLEGDFFGNVEGSSIGLFRLRHAYVNMDWSKTSLTVGQTWYPTFIPEVFPAVANFNTGIMFNPFGWATQIKLKQNFTKELSFALTVYKEREFAATTATIGTQNSGTINSVMPTLHGQFQYKNKNWIAGLGAEFKSIQPLTDFTLAPSGTKVLTTEKVNSSSVVGYVKYSNDIFSVKAYGISGSNMQNLVMLGGFAGYTAVNEVEKYEASKTNAFWLDIASNGKKVAPAIFLGMTTNDGTGRSLNPGETVKYYMRGVSGTRVVDQVMRVAGRVDFKQNKFRVTPEVEYTAATWGDLNANGNGSADLNSRDVSNVRVMVSCAYSF</sequence>
<dbReference type="InterPro" id="IPR045748">
    <property type="entry name" value="DcaP"/>
</dbReference>
<name>A0A1I0ZZ18_9FLAO</name>
<reference evidence="2" key="1">
    <citation type="submission" date="2016-10" db="EMBL/GenBank/DDBJ databases">
        <authorList>
            <person name="Varghese N."/>
            <person name="Submissions S."/>
        </authorList>
    </citation>
    <scope>NUCLEOTIDE SEQUENCE [LARGE SCALE GENOMIC DNA]</scope>
    <source>
        <strain evidence="2">DSM 21789</strain>
    </source>
</reference>
<dbReference type="EMBL" id="FOJT01000006">
    <property type="protein sequence ID" value="SFB29373.1"/>
    <property type="molecule type" value="Genomic_DNA"/>
</dbReference>
<dbReference type="SUPFAM" id="SSF56935">
    <property type="entry name" value="Porins"/>
    <property type="match status" value="1"/>
</dbReference>
<dbReference type="STRING" id="498292.SAMN05660845_2459"/>
<gene>
    <name evidence="1" type="ORF">SAMN05660845_2459</name>
</gene>
<protein>
    <recommendedName>
        <fullName evidence="3">Beta-barrel porin-2, OmpL-like. bbp2</fullName>
    </recommendedName>
</protein>
<evidence type="ECO:0008006" key="3">
    <source>
        <dbReference type="Google" id="ProtNLM"/>
    </source>
</evidence>
<dbReference type="OrthoDB" id="9802177at2"/>
<keyword evidence="2" id="KW-1185">Reference proteome</keyword>
<dbReference type="AlphaFoldDB" id="A0A1I0ZZ18"/>
<dbReference type="Proteomes" id="UP000199604">
    <property type="component" value="Unassembled WGS sequence"/>
</dbReference>
<organism evidence="1 2">
    <name type="scientific">Flavobacterium swingsii</name>
    <dbReference type="NCBI Taxonomy" id="498292"/>
    <lineage>
        <taxon>Bacteria</taxon>
        <taxon>Pseudomonadati</taxon>
        <taxon>Bacteroidota</taxon>
        <taxon>Flavobacteriia</taxon>
        <taxon>Flavobacteriales</taxon>
        <taxon>Flavobacteriaceae</taxon>
        <taxon>Flavobacterium</taxon>
    </lineage>
</organism>
<dbReference type="RefSeq" id="WP_091477602.1">
    <property type="nucleotide sequence ID" value="NZ_FOJT01000006.1"/>
</dbReference>
<proteinExistence type="predicted"/>
<dbReference type="Pfam" id="PF19577">
    <property type="entry name" value="DcaP"/>
    <property type="match status" value="1"/>
</dbReference>
<evidence type="ECO:0000313" key="2">
    <source>
        <dbReference type="Proteomes" id="UP000199604"/>
    </source>
</evidence>
<accession>A0A1I0ZZ18</accession>
<evidence type="ECO:0000313" key="1">
    <source>
        <dbReference type="EMBL" id="SFB29373.1"/>
    </source>
</evidence>